<dbReference type="SUPFAM" id="SSF54593">
    <property type="entry name" value="Glyoxalase/Bleomycin resistance protein/Dihydroxybiphenyl dioxygenase"/>
    <property type="match status" value="1"/>
</dbReference>
<dbReference type="OrthoDB" id="9804944at2"/>
<gene>
    <name evidence="2" type="ORF">EV699_12534</name>
</gene>
<comment type="caution">
    <text evidence="2">The sequence shown here is derived from an EMBL/GenBank/DDBJ whole genome shotgun (WGS) entry which is preliminary data.</text>
</comment>
<dbReference type="RefSeq" id="WP_132545363.1">
    <property type="nucleotide sequence ID" value="NZ_SLWY01000025.1"/>
</dbReference>
<protein>
    <recommendedName>
        <fullName evidence="1">VOC domain-containing protein</fullName>
    </recommendedName>
</protein>
<dbReference type="PROSITE" id="PS51819">
    <property type="entry name" value="VOC"/>
    <property type="match status" value="1"/>
</dbReference>
<dbReference type="EMBL" id="SLWY01000025">
    <property type="protein sequence ID" value="TCO77531.1"/>
    <property type="molecule type" value="Genomic_DNA"/>
</dbReference>
<dbReference type="InterPro" id="IPR029068">
    <property type="entry name" value="Glyas_Bleomycin-R_OHBP_Dase"/>
</dbReference>
<evidence type="ECO:0000259" key="1">
    <source>
        <dbReference type="PROSITE" id="PS51819"/>
    </source>
</evidence>
<reference evidence="2 3" key="1">
    <citation type="submission" date="2019-03" db="EMBL/GenBank/DDBJ databases">
        <title>Genomic Encyclopedia of Type Strains, Phase IV (KMG-IV): sequencing the most valuable type-strain genomes for metagenomic binning, comparative biology and taxonomic classification.</title>
        <authorList>
            <person name="Goeker M."/>
        </authorList>
    </citation>
    <scope>NUCLEOTIDE SEQUENCE [LARGE SCALE GENOMIC DNA]</scope>
    <source>
        <strain evidence="2 3">DSM 25287</strain>
    </source>
</reference>
<proteinExistence type="predicted"/>
<dbReference type="InterPro" id="IPR037523">
    <property type="entry name" value="VOC_core"/>
</dbReference>
<evidence type="ECO:0000313" key="3">
    <source>
        <dbReference type="Proteomes" id="UP000295765"/>
    </source>
</evidence>
<accession>A0A4R2KT21</accession>
<dbReference type="AlphaFoldDB" id="A0A4R2KT21"/>
<dbReference type="InterPro" id="IPR004360">
    <property type="entry name" value="Glyas_Fos-R_dOase_dom"/>
</dbReference>
<dbReference type="Gene3D" id="3.10.180.10">
    <property type="entry name" value="2,3-Dihydroxybiphenyl 1,2-Dioxygenase, domain 1"/>
    <property type="match status" value="1"/>
</dbReference>
<organism evidence="2 3">
    <name type="scientific">Plasticicumulans lactativorans</name>
    <dbReference type="NCBI Taxonomy" id="1133106"/>
    <lineage>
        <taxon>Bacteria</taxon>
        <taxon>Pseudomonadati</taxon>
        <taxon>Pseudomonadota</taxon>
        <taxon>Gammaproteobacteria</taxon>
        <taxon>Candidatus Competibacteraceae</taxon>
        <taxon>Plasticicumulans</taxon>
    </lineage>
</organism>
<name>A0A4R2KT21_9GAMM</name>
<dbReference type="Proteomes" id="UP000295765">
    <property type="component" value="Unassembled WGS sequence"/>
</dbReference>
<feature type="domain" description="VOC" evidence="1">
    <location>
        <begin position="10"/>
        <end position="122"/>
    </location>
</feature>
<keyword evidence="3" id="KW-1185">Reference proteome</keyword>
<evidence type="ECO:0000313" key="2">
    <source>
        <dbReference type="EMBL" id="TCO77531.1"/>
    </source>
</evidence>
<dbReference type="Pfam" id="PF00903">
    <property type="entry name" value="Glyoxalase"/>
    <property type="match status" value="1"/>
</dbReference>
<sequence length="126" mass="13318">MSLPPNPGLGLTHVKVIALAVTDLARANRFYGERLGLDAAFEGAEAVGWMLGGITLMLKPDWEQPTRAPNPRVTLAAADALATQAALRARGVEIADEVAVYGDFHVGSFIDSEGNKLWFCSPVAAA</sequence>